<dbReference type="InterPro" id="IPR021109">
    <property type="entry name" value="Peptidase_aspartic_dom_sf"/>
</dbReference>
<dbReference type="PROSITE" id="PS51767">
    <property type="entry name" value="PEPTIDASE_A1"/>
    <property type="match status" value="1"/>
</dbReference>
<sequence>MSNLTAHPHAVTPLSFVPVTRHPQQTLRRGRRMSLLPGWQMSGNLHTLGYFSAPVCLGSPSRQFDLIVDTGSALTALPCEGCPHCGSHKHGSVSGARFSEKASSTSEPVVCSRPPRGMSTCRSCDGGKCAYSVSYTEGSSIRGHLVYDSFWFGTELGNRAVRASFGCQTYESGLFYSQVADGITGMSQGQGYGPCLFDYLRDQTRAPNVFSICLSEEVGALVLGGTVPPDLKAEWVPYSGSSSYVVDLVDIRGSMLFEQGRRQSLRGARRLQPPG</sequence>
<dbReference type="GO" id="GO:0006508">
    <property type="term" value="P:proteolysis"/>
    <property type="evidence" value="ECO:0007669"/>
    <property type="project" value="UniProtKB-KW"/>
</dbReference>
<dbReference type="RefSeq" id="XP_005756545.1">
    <property type="nucleotide sequence ID" value="XM_005756488.1"/>
</dbReference>
<evidence type="ECO:0000313" key="11">
    <source>
        <dbReference type="Proteomes" id="UP000013827"/>
    </source>
</evidence>
<dbReference type="HOGENOM" id="CLU_1013503_0_0_1"/>
<dbReference type="PaxDb" id="2903-EOD04116"/>
<proteinExistence type="inferred from homology"/>
<dbReference type="InterPro" id="IPR001969">
    <property type="entry name" value="Aspartic_peptidase_AS"/>
</dbReference>
<evidence type="ECO:0000313" key="10">
    <source>
        <dbReference type="EnsemblProtists" id="EOD04116"/>
    </source>
</evidence>
<evidence type="ECO:0000256" key="4">
    <source>
        <dbReference type="ARBA" id="ARBA00022729"/>
    </source>
</evidence>
<dbReference type="STRING" id="2903.R1CZY7"/>
<dbReference type="AlphaFoldDB" id="A0A0D3HYN1"/>
<evidence type="ECO:0000256" key="7">
    <source>
        <dbReference type="ARBA" id="ARBA00023136"/>
    </source>
</evidence>
<comment type="subcellular location">
    <subcellularLocation>
        <location evidence="8">Endomembrane system</location>
        <topology evidence="8">Single-pass type I membrane protein</topology>
    </subcellularLocation>
</comment>
<protein>
    <recommendedName>
        <fullName evidence="9">Peptidase A1 domain-containing protein</fullName>
    </recommendedName>
</protein>
<dbReference type="InterPro" id="IPR032861">
    <property type="entry name" value="TAXi_N"/>
</dbReference>
<evidence type="ECO:0000259" key="9">
    <source>
        <dbReference type="PROSITE" id="PS51767"/>
    </source>
</evidence>
<keyword evidence="6" id="KW-1133">Transmembrane helix</keyword>
<dbReference type="Proteomes" id="UP000013827">
    <property type="component" value="Unassembled WGS sequence"/>
</dbReference>
<evidence type="ECO:0000256" key="3">
    <source>
        <dbReference type="ARBA" id="ARBA00022692"/>
    </source>
</evidence>
<keyword evidence="7" id="KW-0472">Membrane</keyword>
<feature type="domain" description="Peptidase A1" evidence="9">
    <location>
        <begin position="51"/>
        <end position="275"/>
    </location>
</feature>
<dbReference type="KEGG" id="ehx:EMIHUDRAFT_221566"/>
<dbReference type="InterPro" id="IPR033121">
    <property type="entry name" value="PEPTIDASE_A1"/>
</dbReference>
<reference evidence="10" key="2">
    <citation type="submission" date="2024-10" db="UniProtKB">
        <authorList>
            <consortium name="EnsemblProtists"/>
        </authorList>
    </citation>
    <scope>IDENTIFICATION</scope>
</reference>
<dbReference type="GO" id="GO:0004190">
    <property type="term" value="F:aspartic-type endopeptidase activity"/>
    <property type="evidence" value="ECO:0007669"/>
    <property type="project" value="InterPro"/>
</dbReference>
<reference evidence="11" key="1">
    <citation type="journal article" date="2013" name="Nature">
        <title>Pan genome of the phytoplankton Emiliania underpins its global distribution.</title>
        <authorList>
            <person name="Read B.A."/>
            <person name="Kegel J."/>
            <person name="Klute M.J."/>
            <person name="Kuo A."/>
            <person name="Lefebvre S.C."/>
            <person name="Maumus F."/>
            <person name="Mayer C."/>
            <person name="Miller J."/>
            <person name="Monier A."/>
            <person name="Salamov A."/>
            <person name="Young J."/>
            <person name="Aguilar M."/>
            <person name="Claverie J.M."/>
            <person name="Frickenhaus S."/>
            <person name="Gonzalez K."/>
            <person name="Herman E.K."/>
            <person name="Lin Y.C."/>
            <person name="Napier J."/>
            <person name="Ogata H."/>
            <person name="Sarno A.F."/>
            <person name="Shmutz J."/>
            <person name="Schroeder D."/>
            <person name="de Vargas C."/>
            <person name="Verret F."/>
            <person name="von Dassow P."/>
            <person name="Valentin K."/>
            <person name="Van de Peer Y."/>
            <person name="Wheeler G."/>
            <person name="Dacks J.B."/>
            <person name="Delwiche C.F."/>
            <person name="Dyhrman S.T."/>
            <person name="Glockner G."/>
            <person name="John U."/>
            <person name="Richards T."/>
            <person name="Worden A.Z."/>
            <person name="Zhang X."/>
            <person name="Grigoriev I.V."/>
            <person name="Allen A.E."/>
            <person name="Bidle K."/>
            <person name="Borodovsky M."/>
            <person name="Bowler C."/>
            <person name="Brownlee C."/>
            <person name="Cock J.M."/>
            <person name="Elias M."/>
            <person name="Gladyshev V.N."/>
            <person name="Groth M."/>
            <person name="Guda C."/>
            <person name="Hadaegh A."/>
            <person name="Iglesias-Rodriguez M.D."/>
            <person name="Jenkins J."/>
            <person name="Jones B.M."/>
            <person name="Lawson T."/>
            <person name="Leese F."/>
            <person name="Lindquist E."/>
            <person name="Lobanov A."/>
            <person name="Lomsadze A."/>
            <person name="Malik S.B."/>
            <person name="Marsh M.E."/>
            <person name="Mackinder L."/>
            <person name="Mock T."/>
            <person name="Mueller-Roeber B."/>
            <person name="Pagarete A."/>
            <person name="Parker M."/>
            <person name="Probert I."/>
            <person name="Quesneville H."/>
            <person name="Raines C."/>
            <person name="Rensing S.A."/>
            <person name="Riano-Pachon D.M."/>
            <person name="Richier S."/>
            <person name="Rokitta S."/>
            <person name="Shiraiwa Y."/>
            <person name="Soanes D.M."/>
            <person name="van der Giezen M."/>
            <person name="Wahlund T.M."/>
            <person name="Williams B."/>
            <person name="Wilson W."/>
            <person name="Wolfe G."/>
            <person name="Wurch L.L."/>
        </authorList>
    </citation>
    <scope>NUCLEOTIDE SEQUENCE</scope>
</reference>
<keyword evidence="11" id="KW-1185">Reference proteome</keyword>
<dbReference type="Pfam" id="PF14543">
    <property type="entry name" value="TAXi_N"/>
    <property type="match status" value="1"/>
</dbReference>
<dbReference type="Gene3D" id="2.40.70.10">
    <property type="entry name" value="Acid Proteases"/>
    <property type="match status" value="1"/>
</dbReference>
<dbReference type="eggNOG" id="KOG1339">
    <property type="taxonomic scope" value="Eukaryota"/>
</dbReference>
<accession>A0A0D3HYN1</accession>
<keyword evidence="5" id="KW-0378">Hydrolase</keyword>
<keyword evidence="3" id="KW-0812">Transmembrane</keyword>
<evidence type="ECO:0000256" key="1">
    <source>
        <dbReference type="ARBA" id="ARBA00007447"/>
    </source>
</evidence>
<name>A0A0D3HYN1_EMIH1</name>
<keyword evidence="2" id="KW-0645">Protease</keyword>
<dbReference type="GO" id="GO:0012505">
    <property type="term" value="C:endomembrane system"/>
    <property type="evidence" value="ECO:0007669"/>
    <property type="project" value="UniProtKB-SubCell"/>
</dbReference>
<dbReference type="InterPro" id="IPR001461">
    <property type="entry name" value="Aspartic_peptidase_A1"/>
</dbReference>
<dbReference type="PROSITE" id="PS00141">
    <property type="entry name" value="ASP_PROTEASE"/>
    <property type="match status" value="1"/>
</dbReference>
<evidence type="ECO:0000256" key="2">
    <source>
        <dbReference type="ARBA" id="ARBA00022670"/>
    </source>
</evidence>
<organism evidence="10 11">
    <name type="scientific">Emiliania huxleyi (strain CCMP1516)</name>
    <dbReference type="NCBI Taxonomy" id="280463"/>
    <lineage>
        <taxon>Eukaryota</taxon>
        <taxon>Haptista</taxon>
        <taxon>Haptophyta</taxon>
        <taxon>Prymnesiophyceae</taxon>
        <taxon>Isochrysidales</taxon>
        <taxon>Noelaerhabdaceae</taxon>
        <taxon>Emiliania</taxon>
    </lineage>
</organism>
<dbReference type="EnsemblProtists" id="EOD04116">
    <property type="protein sequence ID" value="EOD04116"/>
    <property type="gene ID" value="EMIHUDRAFT_221566"/>
</dbReference>
<keyword evidence="4" id="KW-0732">Signal</keyword>
<dbReference type="SUPFAM" id="SSF50630">
    <property type="entry name" value="Acid proteases"/>
    <property type="match status" value="1"/>
</dbReference>
<dbReference type="PANTHER" id="PTHR13683:SF375">
    <property type="entry name" value="PEPTIDASE A1 DOMAIN-CONTAINING PROTEIN"/>
    <property type="match status" value="1"/>
</dbReference>
<comment type="similarity">
    <text evidence="1">Belongs to the peptidase A1 family.</text>
</comment>
<evidence type="ECO:0000256" key="5">
    <source>
        <dbReference type="ARBA" id="ARBA00022801"/>
    </source>
</evidence>
<dbReference type="GeneID" id="17250272"/>
<evidence type="ECO:0000256" key="6">
    <source>
        <dbReference type="ARBA" id="ARBA00022989"/>
    </source>
</evidence>
<dbReference type="PANTHER" id="PTHR13683">
    <property type="entry name" value="ASPARTYL PROTEASES"/>
    <property type="match status" value="1"/>
</dbReference>
<evidence type="ECO:0000256" key="8">
    <source>
        <dbReference type="ARBA" id="ARBA00046288"/>
    </source>
</evidence>